<keyword evidence="3" id="KW-1185">Reference proteome</keyword>
<protein>
    <recommendedName>
        <fullName evidence="1">Lipocalin-like domain-containing protein</fullName>
    </recommendedName>
</protein>
<proteinExistence type="predicted"/>
<name>A0AAU0F5K9_9FLAO</name>
<evidence type="ECO:0000313" key="3">
    <source>
        <dbReference type="Proteomes" id="UP001432059"/>
    </source>
</evidence>
<dbReference type="KEGG" id="bpor:BPO_2287"/>
<feature type="domain" description="Lipocalin-like" evidence="1">
    <location>
        <begin position="46"/>
        <end position="144"/>
    </location>
</feature>
<dbReference type="EMBL" id="CP136426">
    <property type="protein sequence ID" value="WOC52934.1"/>
    <property type="molecule type" value="Genomic_DNA"/>
</dbReference>
<evidence type="ECO:0000259" key="1">
    <source>
        <dbReference type="Pfam" id="PF13648"/>
    </source>
</evidence>
<sequence length="168" mass="19041">MSFFFFFCKKFLNISQMKKLILFSMAALSLTACKRDDDNTTAEPSIVGTWNTSKYVIYSGKDKSILKEEPATACDAKDTMIFTSDKKVSDTYYTESNGTCVENGTDAGTYSYDATTKKLIFHWSGNTTPDTVDVLKLTEKEFEFVDEDYDYNNDGVDDIHTAIYTRVK</sequence>
<dbReference type="AlphaFoldDB" id="A0AAU0F5K9"/>
<evidence type="ECO:0000313" key="2">
    <source>
        <dbReference type="EMBL" id="WOC52934.1"/>
    </source>
</evidence>
<dbReference type="InterPro" id="IPR024311">
    <property type="entry name" value="Lipocalin-like"/>
</dbReference>
<dbReference type="Pfam" id="PF13648">
    <property type="entry name" value="Lipocalin_4"/>
    <property type="match status" value="1"/>
</dbReference>
<accession>A0AAU0F5K9</accession>
<organism evidence="2 3">
    <name type="scientific">Bergeyella porcorum</name>
    <dbReference type="NCBI Taxonomy" id="1735111"/>
    <lineage>
        <taxon>Bacteria</taxon>
        <taxon>Pseudomonadati</taxon>
        <taxon>Bacteroidota</taxon>
        <taxon>Flavobacteriia</taxon>
        <taxon>Flavobacteriales</taxon>
        <taxon>Weeksellaceae</taxon>
        <taxon>Bergeyella</taxon>
    </lineage>
</organism>
<dbReference type="Proteomes" id="UP001432059">
    <property type="component" value="Chromosome"/>
</dbReference>
<reference evidence="2" key="1">
    <citation type="submission" date="2023-10" db="EMBL/GenBank/DDBJ databases">
        <title>Characterization and whole genome sequencing of a novel strain of Bergeyella porcorum QD2021 isolated from pig.</title>
        <authorList>
            <person name="Liu G."/>
            <person name="Chen C."/>
            <person name="Han X."/>
        </authorList>
    </citation>
    <scope>NUCLEOTIDE SEQUENCE</scope>
    <source>
        <strain evidence="2">QD2021</strain>
    </source>
</reference>
<gene>
    <name evidence="2" type="ORF">BPO_2287</name>
</gene>